<keyword evidence="2" id="KW-0812">Transmembrane</keyword>
<proteinExistence type="predicted"/>
<comment type="caution">
    <text evidence="3">The sequence shown here is derived from an EMBL/GenBank/DDBJ whole genome shotgun (WGS) entry which is preliminary data.</text>
</comment>
<feature type="transmembrane region" description="Helical" evidence="2">
    <location>
        <begin position="12"/>
        <end position="34"/>
    </location>
</feature>
<dbReference type="EMBL" id="JAABOA010000144">
    <property type="protein sequence ID" value="KAF9585645.1"/>
    <property type="molecule type" value="Genomic_DNA"/>
</dbReference>
<protein>
    <recommendedName>
        <fullName evidence="5">Ion transport domain-containing protein</fullName>
    </recommendedName>
</protein>
<dbReference type="Proteomes" id="UP000780801">
    <property type="component" value="Unassembled WGS sequence"/>
</dbReference>
<feature type="coiled-coil region" evidence="1">
    <location>
        <begin position="348"/>
        <end position="422"/>
    </location>
</feature>
<keyword evidence="4" id="KW-1185">Reference proteome</keyword>
<dbReference type="AlphaFoldDB" id="A0A9P6G1H5"/>
<evidence type="ECO:0008006" key="5">
    <source>
        <dbReference type="Google" id="ProtNLM"/>
    </source>
</evidence>
<reference evidence="3" key="1">
    <citation type="journal article" date="2020" name="Fungal Divers.">
        <title>Resolving the Mortierellaceae phylogeny through synthesis of multi-gene phylogenetics and phylogenomics.</title>
        <authorList>
            <person name="Vandepol N."/>
            <person name="Liber J."/>
            <person name="Desiro A."/>
            <person name="Na H."/>
            <person name="Kennedy M."/>
            <person name="Barry K."/>
            <person name="Grigoriev I.V."/>
            <person name="Miller A.N."/>
            <person name="O'Donnell K."/>
            <person name="Stajich J.E."/>
            <person name="Bonito G."/>
        </authorList>
    </citation>
    <scope>NUCLEOTIDE SEQUENCE</scope>
    <source>
        <strain evidence="3">KOD1015</strain>
    </source>
</reference>
<keyword evidence="2" id="KW-1133">Transmembrane helix</keyword>
<organism evidence="3 4">
    <name type="scientific">Lunasporangiospora selenospora</name>
    <dbReference type="NCBI Taxonomy" id="979761"/>
    <lineage>
        <taxon>Eukaryota</taxon>
        <taxon>Fungi</taxon>
        <taxon>Fungi incertae sedis</taxon>
        <taxon>Mucoromycota</taxon>
        <taxon>Mortierellomycotina</taxon>
        <taxon>Mortierellomycetes</taxon>
        <taxon>Mortierellales</taxon>
        <taxon>Mortierellaceae</taxon>
        <taxon>Lunasporangiospora</taxon>
    </lineage>
</organism>
<accession>A0A9P6G1H5</accession>
<sequence length="465" mass="54969">MQVFLRQSEFLLGLFVAIAALSCLFLWLEILQWLESRQYLRSRKDPQDANTSSPYFRSSYNYLDIIVYVFPLVASVHQLLNTVLDVQNAATWDFSFCAVLVPIHLVAELRVSEIACKYVVIISGLLARVRFFFINFVAAILVFSLVILHALYSYKANINDDEEQSFPSSLYDAISVIYLALSGRYDPTAEGSLSTKQDDDKTPYRNMPLQIIVMIFFFMISILIATINESFFGENDKWRRHWLDNRLRYVESAENLSYHIPGLRQTFRWFPSRIYYTATSNQAWQFWERTKDIDEDIRLMRDEDEPKSNQDIASSSIIFSRIDGIEKQIDYTHRQRSSDTRSNFEQFRQTLDERLEQQDRKVMKLLEQQRLEYKRDMVELRQEITQQNTWVHNRLDETWQALREQRSELAELKLTSAKTQESVEEVTRCIHVLMDTFQLAMKETRPLVRSEKNEKILGLEEHKEE</sequence>
<evidence type="ECO:0000313" key="3">
    <source>
        <dbReference type="EMBL" id="KAF9585645.1"/>
    </source>
</evidence>
<keyword evidence="2" id="KW-0472">Membrane</keyword>
<dbReference type="OrthoDB" id="2352140at2759"/>
<dbReference type="PROSITE" id="PS51257">
    <property type="entry name" value="PROKAR_LIPOPROTEIN"/>
    <property type="match status" value="1"/>
</dbReference>
<feature type="transmembrane region" description="Helical" evidence="2">
    <location>
        <begin position="132"/>
        <end position="152"/>
    </location>
</feature>
<evidence type="ECO:0000256" key="1">
    <source>
        <dbReference type="SAM" id="Coils"/>
    </source>
</evidence>
<feature type="transmembrane region" description="Helical" evidence="2">
    <location>
        <begin position="211"/>
        <end position="232"/>
    </location>
</feature>
<evidence type="ECO:0000256" key="2">
    <source>
        <dbReference type="SAM" id="Phobius"/>
    </source>
</evidence>
<name>A0A9P6G1H5_9FUNG</name>
<keyword evidence="1" id="KW-0175">Coiled coil</keyword>
<gene>
    <name evidence="3" type="ORF">BGW38_001400</name>
</gene>
<evidence type="ECO:0000313" key="4">
    <source>
        <dbReference type="Proteomes" id="UP000780801"/>
    </source>
</evidence>